<dbReference type="Gene3D" id="3.90.1440.10">
    <property type="entry name" value="SecA, preprotein cross-linking domain"/>
    <property type="match status" value="1"/>
</dbReference>
<evidence type="ECO:0000259" key="13">
    <source>
        <dbReference type="PROSITE" id="PS51192"/>
    </source>
</evidence>
<evidence type="ECO:0000256" key="9">
    <source>
        <dbReference type="ARBA" id="ARBA00022967"/>
    </source>
</evidence>
<dbReference type="GO" id="GO:0005829">
    <property type="term" value="C:cytosol"/>
    <property type="evidence" value="ECO:0007669"/>
    <property type="project" value="TreeGrafter"/>
</dbReference>
<dbReference type="GO" id="GO:0017038">
    <property type="term" value="P:protein import"/>
    <property type="evidence" value="ECO:0007669"/>
    <property type="project" value="InterPro"/>
</dbReference>
<evidence type="ECO:0000313" key="17">
    <source>
        <dbReference type="Proteomes" id="UP000230161"/>
    </source>
</evidence>
<dbReference type="Pfam" id="PF01043">
    <property type="entry name" value="SecA_PP_bind"/>
    <property type="match status" value="1"/>
</dbReference>
<dbReference type="CDD" id="cd18803">
    <property type="entry name" value="SF2_C_secA"/>
    <property type="match status" value="1"/>
</dbReference>
<comment type="caution">
    <text evidence="16">The sequence shown here is derived from an EMBL/GenBank/DDBJ whole genome shotgun (WGS) entry which is preliminary data.</text>
</comment>
<comment type="catalytic activity">
    <reaction evidence="12">
        <text>ATP + H2O + cellular proteinSide 1 = ADP + phosphate + cellular proteinSide 2.</text>
        <dbReference type="EC" id="7.4.2.8"/>
    </reaction>
</comment>
<dbReference type="InterPro" id="IPR001650">
    <property type="entry name" value="Helicase_C-like"/>
</dbReference>
<reference evidence="16 17" key="1">
    <citation type="submission" date="2017-11" db="EMBL/GenBank/DDBJ databases">
        <title>Genomic Encyclopedia of Archaeal and Bacterial Type Strains, Phase II (KMG-II): From Individual Species to Whole Genera.</title>
        <authorList>
            <person name="Goeker M."/>
        </authorList>
    </citation>
    <scope>NUCLEOTIDE SEQUENCE [LARGE SCALE GENOMIC DNA]</scope>
    <source>
        <strain evidence="16 17">DSM 25625</strain>
    </source>
</reference>
<dbReference type="RefSeq" id="WP_100346037.1">
    <property type="nucleotide sequence ID" value="NZ_PGFB01000006.1"/>
</dbReference>
<sequence>MSIPIPTWASRTLGLPGAASFRRYESVVRAAGLLADEVRALDADVLGDQLRSEGGRPTKRPATARQLALLREAAARTVGLRAFDEQLLACCALLSGHGVEMDTGEGKTLVGALAAAAHAAAGRRVHVLSVNDYLAERDATWMGAFFASLGVSVASVGQHTPADERRRAYACDVVYAPVSEIGFDVLRDRFAVTPAERVDPVFDVAIVDEADAVMIDEAMVPLVLAGTSDDQADEFGEATALVEQLIPEDDFAVDQDQATVTLTDEGLDRIEARLGGINLYDAEHIATLTRINLALHARVLLHRDVDYLVSDGTIKLVNTTRGRIAHLQRWPDGLHAALEAKEHLQVSAPGVILDTITIQDLLLRYQLRSGMSGTVVAVAEELIEFYELPTGRVERHEPNRRVDEPDTVLLTEPEKNRAILHEVEARHRAGQPVLVGTQSVAESEELAVRLREVGIEARVLNAKNDAEEAAIVARAGEYAAVTISTQMSGRGTDICLGGSGEHERDRVVAAGGLAVIATARYPSRRLDAQLRGRAGRQGDPGTSHTFVSVEDDLLQIHLTPRMHAKIARQDESLPQTERRRMVDACQAAAERARTLQHRLTWTYSRAIAAQRETVLDHRQQIINGQLAVERLRELIPAKLASLENARGQAAVAVTIRAVALHYLDEQWIVHLALLQEVRDGIHLRALAGQKPTEEFHRIALREFHGFFDTVYRDTAELIAALSPDDIGRDPEDLGLRRPSATWTYMATDNPFGGAGSRFMGRVVKLIRSDILKLE</sequence>
<dbReference type="InterPro" id="IPR014001">
    <property type="entry name" value="Helicase_ATP-bd"/>
</dbReference>
<protein>
    <recommendedName>
        <fullName evidence="12">Protein translocase subunit SecA</fullName>
        <ecNumber evidence="12">7.4.2.8</ecNumber>
    </recommendedName>
</protein>
<comment type="subcellular location">
    <subcellularLocation>
        <location evidence="12">Cell membrane</location>
        <topology evidence="12">Peripheral membrane protein</topology>
        <orientation evidence="12">Cytoplasmic side</orientation>
    </subcellularLocation>
    <subcellularLocation>
        <location evidence="12">Cytoplasm</location>
    </subcellularLocation>
    <subcellularLocation>
        <location evidence="1">Membrane</location>
        <topology evidence="1">Peripheral membrane protein</topology>
    </subcellularLocation>
    <text evidence="12">Distribution is 50-50.</text>
</comment>
<dbReference type="Pfam" id="PF07516">
    <property type="entry name" value="SecA_SW"/>
    <property type="match status" value="1"/>
</dbReference>
<dbReference type="GO" id="GO:0006605">
    <property type="term" value="P:protein targeting"/>
    <property type="evidence" value="ECO:0007669"/>
    <property type="project" value="UniProtKB-UniRule"/>
</dbReference>
<dbReference type="InterPro" id="IPR036266">
    <property type="entry name" value="SecA_Wing/Scaffold_sf"/>
</dbReference>
<dbReference type="HAMAP" id="MF_01382">
    <property type="entry name" value="SecA"/>
    <property type="match status" value="1"/>
</dbReference>
<dbReference type="GO" id="GO:0008564">
    <property type="term" value="F:protein-exporting ATPase activity"/>
    <property type="evidence" value="ECO:0007669"/>
    <property type="project" value="UniProtKB-EC"/>
</dbReference>
<dbReference type="PROSITE" id="PS51196">
    <property type="entry name" value="SECA_MOTOR_DEAD"/>
    <property type="match status" value="1"/>
</dbReference>
<comment type="function">
    <text evidence="12">Part of the Sec protein translocase complex. Interacts with the SecYEG preprotein conducting channel. Has a central role in coupling the hydrolysis of ATP to the transfer of proteins into and across the cell membrane, serving as an ATP-driven molecular motor driving the stepwise translocation of polypeptide chains across the membrane.</text>
</comment>
<evidence type="ECO:0000256" key="7">
    <source>
        <dbReference type="ARBA" id="ARBA00022840"/>
    </source>
</evidence>
<dbReference type="Gene3D" id="3.40.50.300">
    <property type="entry name" value="P-loop containing nucleotide triphosphate hydrolases"/>
    <property type="match status" value="3"/>
</dbReference>
<keyword evidence="5 12" id="KW-0963">Cytoplasm</keyword>
<keyword evidence="3 12" id="KW-0813">Transport</keyword>
<evidence type="ECO:0000259" key="14">
    <source>
        <dbReference type="PROSITE" id="PS51194"/>
    </source>
</evidence>
<dbReference type="Pfam" id="PF07517">
    <property type="entry name" value="SecA_DEAD"/>
    <property type="match status" value="1"/>
</dbReference>
<feature type="binding site" evidence="12">
    <location>
        <begin position="104"/>
        <end position="108"/>
    </location>
    <ligand>
        <name>ATP</name>
        <dbReference type="ChEBI" id="CHEBI:30616"/>
    </ligand>
</feature>
<dbReference type="GO" id="GO:0031522">
    <property type="term" value="C:cell envelope Sec protein transport complex"/>
    <property type="evidence" value="ECO:0007669"/>
    <property type="project" value="TreeGrafter"/>
</dbReference>
<dbReference type="SMART" id="SM00958">
    <property type="entry name" value="SecA_PP_bind"/>
    <property type="match status" value="1"/>
</dbReference>
<feature type="binding site" evidence="12">
    <location>
        <position position="493"/>
    </location>
    <ligand>
        <name>ATP</name>
        <dbReference type="ChEBI" id="CHEBI:30616"/>
    </ligand>
</feature>
<dbReference type="InterPro" id="IPR044722">
    <property type="entry name" value="SecA_SF2_C"/>
</dbReference>
<dbReference type="InterPro" id="IPR011115">
    <property type="entry name" value="SecA_DEAD"/>
</dbReference>
<keyword evidence="7 12" id="KW-0067">ATP-binding</keyword>
<dbReference type="InterPro" id="IPR036670">
    <property type="entry name" value="SecA_X-link_sf"/>
</dbReference>
<keyword evidence="4 12" id="KW-1003">Cell membrane</keyword>
<keyword evidence="10 12" id="KW-0811">Translocation</keyword>
<organism evidence="16 17">
    <name type="scientific">Compostimonas suwonensis</name>
    <dbReference type="NCBI Taxonomy" id="1048394"/>
    <lineage>
        <taxon>Bacteria</taxon>
        <taxon>Bacillati</taxon>
        <taxon>Actinomycetota</taxon>
        <taxon>Actinomycetes</taxon>
        <taxon>Micrococcales</taxon>
        <taxon>Microbacteriaceae</taxon>
        <taxon>Compostimonas</taxon>
    </lineage>
</organism>
<comment type="similarity">
    <text evidence="2 12">Belongs to the SecA family.</text>
</comment>
<evidence type="ECO:0000256" key="2">
    <source>
        <dbReference type="ARBA" id="ARBA00007650"/>
    </source>
</evidence>
<dbReference type="NCBIfam" id="TIGR04221">
    <property type="entry name" value="SecA2_Mycobac"/>
    <property type="match status" value="1"/>
</dbReference>
<dbReference type="Gene3D" id="1.10.3060.10">
    <property type="entry name" value="Helical scaffold and wing domains of SecA"/>
    <property type="match status" value="1"/>
</dbReference>
<feature type="domain" description="Helicase C-terminal" evidence="14">
    <location>
        <begin position="415"/>
        <end position="581"/>
    </location>
</feature>
<dbReference type="PANTHER" id="PTHR30612:SF0">
    <property type="entry name" value="CHLOROPLAST PROTEIN-TRANSPORTING ATPASE"/>
    <property type="match status" value="1"/>
</dbReference>
<dbReference type="EC" id="7.4.2.8" evidence="12"/>
<dbReference type="InterPro" id="IPR026389">
    <property type="entry name" value="SecA_Actinobact-type"/>
</dbReference>
<evidence type="ECO:0000259" key="15">
    <source>
        <dbReference type="PROSITE" id="PS51196"/>
    </source>
</evidence>
<evidence type="ECO:0000256" key="8">
    <source>
        <dbReference type="ARBA" id="ARBA00022927"/>
    </source>
</evidence>
<evidence type="ECO:0000256" key="10">
    <source>
        <dbReference type="ARBA" id="ARBA00023010"/>
    </source>
</evidence>
<keyword evidence="17" id="KW-1185">Reference proteome</keyword>
<dbReference type="Pfam" id="PF21090">
    <property type="entry name" value="P-loop_SecA"/>
    <property type="match status" value="1"/>
</dbReference>
<evidence type="ECO:0000313" key="16">
    <source>
        <dbReference type="EMBL" id="PJJ55385.1"/>
    </source>
</evidence>
<evidence type="ECO:0000256" key="12">
    <source>
        <dbReference type="HAMAP-Rule" id="MF_01382"/>
    </source>
</evidence>
<evidence type="ECO:0000256" key="5">
    <source>
        <dbReference type="ARBA" id="ARBA00022490"/>
    </source>
</evidence>
<dbReference type="CDD" id="cd17928">
    <property type="entry name" value="DEXDc_SecA"/>
    <property type="match status" value="1"/>
</dbReference>
<dbReference type="EMBL" id="PGFB01000006">
    <property type="protein sequence ID" value="PJJ55385.1"/>
    <property type="molecule type" value="Genomic_DNA"/>
</dbReference>
<dbReference type="GO" id="GO:0065002">
    <property type="term" value="P:intracellular protein transmembrane transport"/>
    <property type="evidence" value="ECO:0007669"/>
    <property type="project" value="UniProtKB-UniRule"/>
</dbReference>
<dbReference type="PRINTS" id="PR00906">
    <property type="entry name" value="SECA"/>
</dbReference>
<keyword evidence="6 12" id="KW-0547">Nucleotide-binding</keyword>
<feature type="binding site" evidence="12">
    <location>
        <position position="86"/>
    </location>
    <ligand>
        <name>ATP</name>
        <dbReference type="ChEBI" id="CHEBI:30616"/>
    </ligand>
</feature>
<dbReference type="FunFam" id="3.40.50.300:FF:000429">
    <property type="entry name" value="Preprotein translocase subunit SecA"/>
    <property type="match status" value="1"/>
</dbReference>
<name>A0A2M9BBR6_9MICO</name>
<accession>A0A2M9BBR6</accession>
<dbReference type="PROSITE" id="PS51194">
    <property type="entry name" value="HELICASE_CTER"/>
    <property type="match status" value="1"/>
</dbReference>
<dbReference type="OrthoDB" id="9805579at2"/>
<dbReference type="InterPro" id="IPR027417">
    <property type="entry name" value="P-loop_NTPase"/>
</dbReference>
<evidence type="ECO:0000256" key="1">
    <source>
        <dbReference type="ARBA" id="ARBA00004170"/>
    </source>
</evidence>
<dbReference type="PROSITE" id="PS51192">
    <property type="entry name" value="HELICASE_ATP_BIND_1"/>
    <property type="match status" value="1"/>
</dbReference>
<proteinExistence type="inferred from homology"/>
<dbReference type="InterPro" id="IPR000185">
    <property type="entry name" value="SecA"/>
</dbReference>
<dbReference type="SMART" id="SM00957">
    <property type="entry name" value="SecA_DEAD"/>
    <property type="match status" value="1"/>
</dbReference>
<keyword evidence="9 12" id="KW-1278">Translocase</keyword>
<gene>
    <name evidence="12" type="primary">secA</name>
    <name evidence="16" type="ORF">CLV54_3275</name>
</gene>
<evidence type="ECO:0000256" key="6">
    <source>
        <dbReference type="ARBA" id="ARBA00022741"/>
    </source>
</evidence>
<keyword evidence="8 12" id="KW-0653">Protein transport</keyword>
<evidence type="ECO:0000256" key="11">
    <source>
        <dbReference type="ARBA" id="ARBA00023136"/>
    </source>
</evidence>
<dbReference type="SUPFAM" id="SSF52540">
    <property type="entry name" value="P-loop containing nucleoside triphosphate hydrolases"/>
    <property type="match status" value="2"/>
</dbReference>
<feature type="domain" description="SecA family profile" evidence="15">
    <location>
        <begin position="6"/>
        <end position="578"/>
    </location>
</feature>
<evidence type="ECO:0000256" key="3">
    <source>
        <dbReference type="ARBA" id="ARBA00022448"/>
    </source>
</evidence>
<dbReference type="InterPro" id="IPR011116">
    <property type="entry name" value="SecA_Wing/Scaffold"/>
</dbReference>
<dbReference type="SUPFAM" id="SSF81767">
    <property type="entry name" value="Pre-protein crosslinking domain of SecA"/>
    <property type="match status" value="1"/>
</dbReference>
<evidence type="ECO:0000256" key="4">
    <source>
        <dbReference type="ARBA" id="ARBA00022475"/>
    </source>
</evidence>
<keyword evidence="11 12" id="KW-0472">Membrane</keyword>
<feature type="domain" description="Helicase ATP-binding" evidence="13">
    <location>
        <begin position="99"/>
        <end position="246"/>
    </location>
</feature>
<dbReference type="InterPro" id="IPR014018">
    <property type="entry name" value="SecA_motor_DEAD"/>
</dbReference>
<dbReference type="PANTHER" id="PTHR30612">
    <property type="entry name" value="SECA INNER MEMBRANE COMPONENT OF SEC PROTEIN SECRETION SYSTEM"/>
    <property type="match status" value="1"/>
</dbReference>
<dbReference type="SUPFAM" id="SSF81886">
    <property type="entry name" value="Helical scaffold and wing domains of SecA"/>
    <property type="match status" value="1"/>
</dbReference>
<dbReference type="GO" id="GO:0005524">
    <property type="term" value="F:ATP binding"/>
    <property type="evidence" value="ECO:0007669"/>
    <property type="project" value="UniProtKB-UniRule"/>
</dbReference>
<dbReference type="GO" id="GO:0043952">
    <property type="term" value="P:protein transport by the Sec complex"/>
    <property type="evidence" value="ECO:0007669"/>
    <property type="project" value="TreeGrafter"/>
</dbReference>
<comment type="subunit">
    <text evidence="12">Monomer and homodimer. Part of the essential Sec protein translocation apparatus which comprises SecA, SecYEG and auxiliary proteins SecDF. Other proteins may also be involved.</text>
</comment>
<dbReference type="AlphaFoldDB" id="A0A2M9BBR6"/>
<dbReference type="GO" id="GO:0005886">
    <property type="term" value="C:plasma membrane"/>
    <property type="evidence" value="ECO:0007669"/>
    <property type="project" value="UniProtKB-SubCell"/>
</dbReference>
<dbReference type="Proteomes" id="UP000230161">
    <property type="component" value="Unassembled WGS sequence"/>
</dbReference>
<dbReference type="InterPro" id="IPR011130">
    <property type="entry name" value="SecA_preprotein_X-link_dom"/>
</dbReference>